<organism evidence="1 2">
    <name type="scientific">Phytophthora fragariaefolia</name>
    <dbReference type="NCBI Taxonomy" id="1490495"/>
    <lineage>
        <taxon>Eukaryota</taxon>
        <taxon>Sar</taxon>
        <taxon>Stramenopiles</taxon>
        <taxon>Oomycota</taxon>
        <taxon>Peronosporomycetes</taxon>
        <taxon>Peronosporales</taxon>
        <taxon>Peronosporaceae</taxon>
        <taxon>Phytophthora</taxon>
    </lineage>
</organism>
<dbReference type="Pfam" id="PF16100">
    <property type="entry name" value="RMI2"/>
    <property type="match status" value="1"/>
</dbReference>
<reference evidence="1" key="1">
    <citation type="submission" date="2023-04" db="EMBL/GenBank/DDBJ databases">
        <title>Phytophthora fragariaefolia NBRC 109709.</title>
        <authorList>
            <person name="Ichikawa N."/>
            <person name="Sato H."/>
            <person name="Tonouchi N."/>
        </authorList>
    </citation>
    <scope>NUCLEOTIDE SEQUENCE</scope>
    <source>
        <strain evidence="1">NBRC 109709</strain>
    </source>
</reference>
<dbReference type="InterPro" id="IPR012340">
    <property type="entry name" value="NA-bd_OB-fold"/>
</dbReference>
<evidence type="ECO:0000313" key="2">
    <source>
        <dbReference type="Proteomes" id="UP001165121"/>
    </source>
</evidence>
<dbReference type="EMBL" id="BSXT01000171">
    <property type="protein sequence ID" value="GMF19726.1"/>
    <property type="molecule type" value="Genomic_DNA"/>
</dbReference>
<dbReference type="Proteomes" id="UP001165121">
    <property type="component" value="Unassembled WGS sequence"/>
</dbReference>
<dbReference type="InterPro" id="IPR032245">
    <property type="entry name" value="RMI2"/>
</dbReference>
<keyword evidence="2" id="KW-1185">Reference proteome</keyword>
<dbReference type="Gene3D" id="2.40.50.140">
    <property type="entry name" value="Nucleic acid-binding proteins"/>
    <property type="match status" value="1"/>
</dbReference>
<evidence type="ECO:0000313" key="1">
    <source>
        <dbReference type="EMBL" id="GMF19726.1"/>
    </source>
</evidence>
<comment type="caution">
    <text evidence="1">The sequence shown here is derived from an EMBL/GenBank/DDBJ whole genome shotgun (WGS) entry which is preliminary data.</text>
</comment>
<sequence length="72" mass="7756">MVDVLIVVAADCAGDYVMAIGPMQKGKPDAAGTVRTLLAHQVINLDAKLQRESMWFLEVAEYWTSVASSATT</sequence>
<name>A0A9W6WX58_9STRA</name>
<gene>
    <name evidence="1" type="ORF">Pfra01_000214600</name>
</gene>
<dbReference type="AlphaFoldDB" id="A0A9W6WX58"/>
<accession>A0A9W6WX58</accession>
<protein>
    <submittedName>
        <fullName evidence="1">Unnamed protein product</fullName>
    </submittedName>
</protein>
<proteinExistence type="predicted"/>
<dbReference type="OrthoDB" id="59690at2759"/>